<comment type="caution">
    <text evidence="3">The sequence shown here is derived from an EMBL/GenBank/DDBJ whole genome shotgun (WGS) entry which is preliminary data.</text>
</comment>
<gene>
    <name evidence="3" type="ORF">GB881_06380</name>
</gene>
<dbReference type="RefSeq" id="WP_152815247.1">
    <property type="nucleotide sequence ID" value="NZ_WHPC01000016.1"/>
</dbReference>
<dbReference type="InterPro" id="IPR002711">
    <property type="entry name" value="HNH"/>
</dbReference>
<protein>
    <recommendedName>
        <fullName evidence="2">HNH nuclease domain-containing protein</fullName>
    </recommendedName>
</protein>
<feature type="region of interest" description="Disordered" evidence="1">
    <location>
        <begin position="235"/>
        <end position="278"/>
    </location>
</feature>
<reference evidence="3 4" key="1">
    <citation type="submission" date="2019-10" db="EMBL/GenBank/DDBJ databases">
        <title>Georgenia wutianyii sp. nov. and Georgenia yuyongxinii sp. nov. isolated from plateau pika (Ochotona curzoniae) in the Qinghai-Tibet plateau of China.</title>
        <authorList>
            <person name="Tian Z."/>
        </authorList>
    </citation>
    <scope>NUCLEOTIDE SEQUENCE [LARGE SCALE GENOMIC DNA]</scope>
    <source>
        <strain evidence="3 4">JCM 19765</strain>
    </source>
</reference>
<evidence type="ECO:0000313" key="4">
    <source>
        <dbReference type="Proteomes" id="UP000437709"/>
    </source>
</evidence>
<dbReference type="SMART" id="SM00507">
    <property type="entry name" value="HNHc"/>
    <property type="match status" value="1"/>
</dbReference>
<proteinExistence type="predicted"/>
<feature type="compositionally biased region" description="Low complexity" evidence="1">
    <location>
        <begin position="49"/>
        <end position="58"/>
    </location>
</feature>
<dbReference type="OrthoDB" id="3261064at2"/>
<dbReference type="GO" id="GO:0004519">
    <property type="term" value="F:endonuclease activity"/>
    <property type="evidence" value="ECO:0007669"/>
    <property type="project" value="InterPro"/>
</dbReference>
<feature type="region of interest" description="Disordered" evidence="1">
    <location>
        <begin position="40"/>
        <end position="91"/>
    </location>
</feature>
<dbReference type="EMBL" id="WHPC01000016">
    <property type="protein sequence ID" value="MPV36686.1"/>
    <property type="molecule type" value="Genomic_DNA"/>
</dbReference>
<sequence>MPPWWPFLQTGEAMRCGSPATTHTQIKVTVPLNVLLAGQNATTDDDTGPGDASSASDGHSCTCGSSASGGLVDGRDRGEGPAIATEPPDGPLPEVAVLHGYGPITGDVARALAAGGTWRRLITDPVTGTVLDHGRTRYRPPEDLQEHVRLRDTTCVLPGCSVPAQRCQIDHTIPWSQGGHTADTNHGPLCTRDHTLKTVGAFTVVQPQPGIFEWTTPTGHVYRRESDGTITMLPARRRSAVPSRADSTANGSDTAAAPGRSHDPWTGRDAEEGDPPPF</sequence>
<keyword evidence="4" id="KW-1185">Reference proteome</keyword>
<evidence type="ECO:0000259" key="2">
    <source>
        <dbReference type="SMART" id="SM00507"/>
    </source>
</evidence>
<name>A0A6N7EKG1_9MICO</name>
<dbReference type="InterPro" id="IPR003615">
    <property type="entry name" value="HNH_nuc"/>
</dbReference>
<accession>A0A6N7EKG1</accession>
<evidence type="ECO:0000313" key="3">
    <source>
        <dbReference type="EMBL" id="MPV36686.1"/>
    </source>
</evidence>
<dbReference type="Pfam" id="PF01844">
    <property type="entry name" value="HNH"/>
    <property type="match status" value="1"/>
</dbReference>
<dbReference type="Gene3D" id="1.10.30.50">
    <property type="match status" value="1"/>
</dbReference>
<evidence type="ECO:0000256" key="1">
    <source>
        <dbReference type="SAM" id="MobiDB-lite"/>
    </source>
</evidence>
<dbReference type="CDD" id="cd00085">
    <property type="entry name" value="HNHc"/>
    <property type="match status" value="1"/>
</dbReference>
<dbReference type="GO" id="GO:0003676">
    <property type="term" value="F:nucleic acid binding"/>
    <property type="evidence" value="ECO:0007669"/>
    <property type="project" value="InterPro"/>
</dbReference>
<feature type="domain" description="HNH nuclease" evidence="2">
    <location>
        <begin position="143"/>
        <end position="195"/>
    </location>
</feature>
<dbReference type="Proteomes" id="UP000437709">
    <property type="component" value="Unassembled WGS sequence"/>
</dbReference>
<organism evidence="3 4">
    <name type="scientific">Georgenia subflava</name>
    <dbReference type="NCBI Taxonomy" id="1622177"/>
    <lineage>
        <taxon>Bacteria</taxon>
        <taxon>Bacillati</taxon>
        <taxon>Actinomycetota</taxon>
        <taxon>Actinomycetes</taxon>
        <taxon>Micrococcales</taxon>
        <taxon>Bogoriellaceae</taxon>
        <taxon>Georgenia</taxon>
    </lineage>
</organism>
<dbReference type="GO" id="GO:0008270">
    <property type="term" value="F:zinc ion binding"/>
    <property type="evidence" value="ECO:0007669"/>
    <property type="project" value="InterPro"/>
</dbReference>
<dbReference type="AlphaFoldDB" id="A0A6N7EKG1"/>
<feature type="compositionally biased region" description="Basic and acidic residues" evidence="1">
    <location>
        <begin position="260"/>
        <end position="270"/>
    </location>
</feature>